<dbReference type="Proteomes" id="UP001060170">
    <property type="component" value="Chromosome 4"/>
</dbReference>
<gene>
    <name evidence="1" type="ORF">MJO28_004678</name>
</gene>
<reference evidence="2" key="1">
    <citation type="journal article" date="2018" name="BMC Genomics">
        <title>Genomic insights into host adaptation between the wheat stripe rust pathogen (Puccinia striiformis f. sp. tritici) and the barley stripe rust pathogen (Puccinia striiformis f. sp. hordei).</title>
        <authorList>
            <person name="Xia C."/>
            <person name="Wang M."/>
            <person name="Yin C."/>
            <person name="Cornejo O.E."/>
            <person name="Hulbert S.H."/>
            <person name="Chen X."/>
        </authorList>
    </citation>
    <scope>NUCLEOTIDE SEQUENCE [LARGE SCALE GENOMIC DNA]</scope>
    <source>
        <strain evidence="2">93-210</strain>
    </source>
</reference>
<name>A0ACC0ERD4_9BASI</name>
<protein>
    <submittedName>
        <fullName evidence="1">Uncharacterized protein</fullName>
    </submittedName>
</protein>
<accession>A0ACC0ERD4</accession>
<reference evidence="2" key="2">
    <citation type="journal article" date="2018" name="Mol. Plant Microbe Interact.">
        <title>Genome sequence resources for the wheat stripe rust pathogen (Puccinia striiformis f. sp. tritici) and the barley stripe rust pathogen (Puccinia striiformis f. sp. hordei).</title>
        <authorList>
            <person name="Xia C."/>
            <person name="Wang M."/>
            <person name="Yin C."/>
            <person name="Cornejo O.E."/>
            <person name="Hulbert S.H."/>
            <person name="Chen X."/>
        </authorList>
    </citation>
    <scope>NUCLEOTIDE SEQUENCE [LARGE SCALE GENOMIC DNA]</scope>
    <source>
        <strain evidence="2">93-210</strain>
    </source>
</reference>
<proteinExistence type="predicted"/>
<evidence type="ECO:0000313" key="1">
    <source>
        <dbReference type="EMBL" id="KAI7957583.1"/>
    </source>
</evidence>
<evidence type="ECO:0000313" key="2">
    <source>
        <dbReference type="Proteomes" id="UP001060170"/>
    </source>
</evidence>
<reference evidence="1 2" key="3">
    <citation type="journal article" date="2022" name="Microbiol. Spectr.">
        <title>Folding features and dynamics of 3D genome architecture in plant fungal pathogens.</title>
        <authorList>
            <person name="Xia C."/>
        </authorList>
    </citation>
    <scope>NUCLEOTIDE SEQUENCE [LARGE SCALE GENOMIC DNA]</scope>
    <source>
        <strain evidence="1 2">93-210</strain>
    </source>
</reference>
<keyword evidence="2" id="KW-1185">Reference proteome</keyword>
<feature type="non-terminal residue" evidence="1">
    <location>
        <position position="1"/>
    </location>
</feature>
<organism evidence="1 2">
    <name type="scientific">Puccinia striiformis f. sp. tritici</name>
    <dbReference type="NCBI Taxonomy" id="168172"/>
    <lineage>
        <taxon>Eukaryota</taxon>
        <taxon>Fungi</taxon>
        <taxon>Dikarya</taxon>
        <taxon>Basidiomycota</taxon>
        <taxon>Pucciniomycotina</taxon>
        <taxon>Pucciniomycetes</taxon>
        <taxon>Pucciniales</taxon>
        <taxon>Pucciniaceae</taxon>
        <taxon>Puccinia</taxon>
    </lineage>
</organism>
<dbReference type="EMBL" id="CM045868">
    <property type="protein sequence ID" value="KAI7957583.1"/>
    <property type="molecule type" value="Genomic_DNA"/>
</dbReference>
<sequence>ILTTSGVLSIVTHKLFLIVKGRSRSVPRKSKMAPKKPPPVLGCPPSLLDKVDELRKLGLQDMVSLPQIAVVGDQSSGKSTLLEYISGVTFPKDAGMCTCFATEVSMRPSTQFSARVFINHQPDSRIKQPRSPEDVAGVIQQAKKLFVEASGQKAIYDDILTVELNGPGLPILTLVDLPGYIHTHATGQPESIVKDIEQLVERYLNSPRTVIMAVIPVNRDFETNVAIKHIRRFDPSGKRTLCVLTKPDQVDGGTERNVLDVLAGKKMRLDRGYHIIKNKNFEECQAGDNREATSKKEGHFFARSPWSSISPTEKGIASLVDRLSDTLNAQVEKEFPGIKKEIKKMQDKLAQQLDSLGPVVGSDLEKSILLQKNITRIMQQIKYLVDGHYSSSQTSRKFYIRARVQTLNRKFYQQILSLTSASVQSLNVSKIIKESRGRELRGMIQFEPFVILCRQVIKKWSEPTTNHITAVCQLVESISCLVIEKECEKILVEHFLGRMIEFIDDQQKKIQLDAAEIFDDELSSPLTCQEFDIPIVTPTPVPPTPVKAQPQYDCHGYPIRATSVESESGRVQAHPQYDCHGYPIRVIPVKSQAEPVGGPQVEYDLDDASGSELSDSEAPAERQSAAADTAMDARIRRFVQDYCKAAATRYVDAICLYVIERRLFKKCDVRVNDWFMEDKSALTRIKESAQASSLRETLPAKIDSLRQALMLL</sequence>
<comment type="caution">
    <text evidence="1">The sequence shown here is derived from an EMBL/GenBank/DDBJ whole genome shotgun (WGS) entry which is preliminary data.</text>
</comment>